<sequence length="178" mass="20938">MKLRLAPITVDNLEDYWQAAWGKSDLEWMKFNGPYFKDPVPEHDEFVEKTGIAKYVGNPLNRLIIVNNKIVGMVGANYEDGELKRWLDFGIVIFSQDNWSKGIGTESLKQWISYLFDLTDLPHLSFTTWSGNPGMIKLGYKLGMQEEAHIRQVRYWNNQYWDSVKFGILRQEWKRIKD</sequence>
<evidence type="ECO:0000313" key="3">
    <source>
        <dbReference type="Proteomes" id="UP000051249"/>
    </source>
</evidence>
<accession>A0A0R2NP28</accession>
<dbReference type="InterPro" id="IPR000182">
    <property type="entry name" value="GNAT_dom"/>
</dbReference>
<dbReference type="Pfam" id="PF13302">
    <property type="entry name" value="Acetyltransf_3"/>
    <property type="match status" value="1"/>
</dbReference>
<keyword evidence="2" id="KW-0808">Transferase</keyword>
<dbReference type="Proteomes" id="UP000051249">
    <property type="component" value="Unassembled WGS sequence"/>
</dbReference>
<dbReference type="SUPFAM" id="SSF55729">
    <property type="entry name" value="Acyl-CoA N-acyltransferases (Nat)"/>
    <property type="match status" value="1"/>
</dbReference>
<gene>
    <name evidence="2" type="ORF">IV88_GL000636</name>
</gene>
<comment type="caution">
    <text evidence="2">The sequence shown here is derived from an EMBL/GenBank/DDBJ whole genome shotgun (WGS) entry which is preliminary data.</text>
</comment>
<dbReference type="PANTHER" id="PTHR43415">
    <property type="entry name" value="SPERMIDINE N(1)-ACETYLTRANSFERASE"/>
    <property type="match status" value="1"/>
</dbReference>
<feature type="domain" description="N-acetyltransferase" evidence="1">
    <location>
        <begin position="1"/>
        <end position="167"/>
    </location>
</feature>
<dbReference type="EMBL" id="JQCQ01000002">
    <property type="protein sequence ID" value="KRO26176.1"/>
    <property type="molecule type" value="Genomic_DNA"/>
</dbReference>
<dbReference type="Gene3D" id="3.40.630.30">
    <property type="match status" value="1"/>
</dbReference>
<proteinExistence type="predicted"/>
<dbReference type="PATRIC" id="fig|480391.4.peg.645"/>
<evidence type="ECO:0000259" key="1">
    <source>
        <dbReference type="PROSITE" id="PS51186"/>
    </source>
</evidence>
<dbReference type="RefSeq" id="WP_057797793.1">
    <property type="nucleotide sequence ID" value="NZ_BJZZ01000002.1"/>
</dbReference>
<dbReference type="OrthoDB" id="9795206at2"/>
<dbReference type="GO" id="GO:0016747">
    <property type="term" value="F:acyltransferase activity, transferring groups other than amino-acyl groups"/>
    <property type="evidence" value="ECO:0007669"/>
    <property type="project" value="InterPro"/>
</dbReference>
<dbReference type="PANTHER" id="PTHR43415:SF4">
    <property type="entry name" value="N-ACETYLTRANSFERASE DOMAIN-CONTAINING PROTEIN"/>
    <property type="match status" value="1"/>
</dbReference>
<reference evidence="2 3" key="1">
    <citation type="journal article" date="2015" name="Genome Announc.">
        <title>Expanding the biotechnology potential of lactobacilli through comparative genomics of 213 strains and associated genera.</title>
        <authorList>
            <person name="Sun Z."/>
            <person name="Harris H.M."/>
            <person name="McCann A."/>
            <person name="Guo C."/>
            <person name="Argimon S."/>
            <person name="Zhang W."/>
            <person name="Yang X."/>
            <person name="Jeffery I.B."/>
            <person name="Cooney J.C."/>
            <person name="Kagawa T.F."/>
            <person name="Liu W."/>
            <person name="Song Y."/>
            <person name="Salvetti E."/>
            <person name="Wrobel A."/>
            <person name="Rasinkangas P."/>
            <person name="Parkhill J."/>
            <person name="Rea M.C."/>
            <person name="O'Sullivan O."/>
            <person name="Ritari J."/>
            <person name="Douillard F.P."/>
            <person name="Paul Ross R."/>
            <person name="Yang R."/>
            <person name="Briner A.E."/>
            <person name="Felis G.E."/>
            <person name="de Vos W.M."/>
            <person name="Barrangou R."/>
            <person name="Klaenhammer T.R."/>
            <person name="Caufield P.W."/>
            <person name="Cui Y."/>
            <person name="Zhang H."/>
            <person name="O'Toole P.W."/>
        </authorList>
    </citation>
    <scope>NUCLEOTIDE SEQUENCE [LARGE SCALE GENOMIC DNA]</scope>
    <source>
        <strain evidence="2 3">DSM 23026</strain>
    </source>
</reference>
<organism evidence="2 3">
    <name type="scientific">Pediococcus argentinicus</name>
    <dbReference type="NCBI Taxonomy" id="480391"/>
    <lineage>
        <taxon>Bacteria</taxon>
        <taxon>Bacillati</taxon>
        <taxon>Bacillota</taxon>
        <taxon>Bacilli</taxon>
        <taxon>Lactobacillales</taxon>
        <taxon>Lactobacillaceae</taxon>
        <taxon>Pediococcus</taxon>
    </lineage>
</organism>
<dbReference type="AlphaFoldDB" id="A0A0R2NP28"/>
<evidence type="ECO:0000313" key="2">
    <source>
        <dbReference type="EMBL" id="KRO26176.1"/>
    </source>
</evidence>
<dbReference type="InterPro" id="IPR016181">
    <property type="entry name" value="Acyl_CoA_acyltransferase"/>
</dbReference>
<keyword evidence="3" id="KW-1185">Reference proteome</keyword>
<name>A0A0R2NP28_9LACO</name>
<dbReference type="PROSITE" id="PS51186">
    <property type="entry name" value="GNAT"/>
    <property type="match status" value="1"/>
</dbReference>
<protein>
    <submittedName>
        <fullName evidence="2">Acetyltransferase</fullName>
    </submittedName>
</protein>